<keyword evidence="4" id="KW-1185">Reference proteome</keyword>
<feature type="region of interest" description="Disordered" evidence="1">
    <location>
        <begin position="272"/>
        <end position="306"/>
    </location>
</feature>
<keyword evidence="2" id="KW-0812">Transmembrane</keyword>
<dbReference type="EMBL" id="KZ293447">
    <property type="protein sequence ID" value="PBK65101.1"/>
    <property type="molecule type" value="Genomic_DNA"/>
</dbReference>
<feature type="compositionally biased region" description="Low complexity" evidence="1">
    <location>
        <begin position="288"/>
        <end position="299"/>
    </location>
</feature>
<feature type="region of interest" description="Disordered" evidence="1">
    <location>
        <begin position="27"/>
        <end position="66"/>
    </location>
</feature>
<evidence type="ECO:0000256" key="2">
    <source>
        <dbReference type="SAM" id="Phobius"/>
    </source>
</evidence>
<name>A0A2H3B2K8_9AGAR</name>
<feature type="compositionally biased region" description="Polar residues" evidence="1">
    <location>
        <begin position="167"/>
        <end position="179"/>
    </location>
</feature>
<keyword evidence="2" id="KW-0472">Membrane</keyword>
<sequence>MSSRKTSSSAHVVSADTACPVTSVGIPGASPAVSSAGIPSVSPKKRSRRDHHSSTSIAPNHVSPSPSSVAYASLLPVSISYVFFIVSLVCMFKSLPRTSHPTGIARQQLCSHVSYGELTPEEIAAVLHHRELCMPSLLYLTCSDLLAPTPPYTQADPVEPDSDDTDGSVSGHESGSASRNPFVDDIAEESDRQSLSGSGSEDAADDEGQCLSDMDYWSDSPLPVSRLHPVRSSGRATTKTEKGEYVKNMLDNGLADDLVSDDDFCGDPSVAISVKRPKSSTPFSVQAPPSSTTKTPTKSMHSVPAK</sequence>
<feature type="region of interest" description="Disordered" evidence="1">
    <location>
        <begin position="151"/>
        <end position="217"/>
    </location>
</feature>
<dbReference type="Proteomes" id="UP000218334">
    <property type="component" value="Unassembled WGS sequence"/>
</dbReference>
<evidence type="ECO:0000256" key="1">
    <source>
        <dbReference type="SAM" id="MobiDB-lite"/>
    </source>
</evidence>
<reference evidence="4" key="1">
    <citation type="journal article" date="2017" name="Nat. Ecol. Evol.">
        <title>Genome expansion and lineage-specific genetic innovations in the forest pathogenic fungi Armillaria.</title>
        <authorList>
            <person name="Sipos G."/>
            <person name="Prasanna A.N."/>
            <person name="Walter M.C."/>
            <person name="O'Connor E."/>
            <person name="Balint B."/>
            <person name="Krizsan K."/>
            <person name="Kiss B."/>
            <person name="Hess J."/>
            <person name="Varga T."/>
            <person name="Slot J."/>
            <person name="Riley R."/>
            <person name="Boka B."/>
            <person name="Rigling D."/>
            <person name="Barry K."/>
            <person name="Lee J."/>
            <person name="Mihaltcheva S."/>
            <person name="LaButti K."/>
            <person name="Lipzen A."/>
            <person name="Waldron R."/>
            <person name="Moloney N.M."/>
            <person name="Sperisen C."/>
            <person name="Kredics L."/>
            <person name="Vagvoelgyi C."/>
            <person name="Patrignani A."/>
            <person name="Fitzpatrick D."/>
            <person name="Nagy I."/>
            <person name="Doyle S."/>
            <person name="Anderson J.B."/>
            <person name="Grigoriev I.V."/>
            <person name="Gueldener U."/>
            <person name="Muensterkoetter M."/>
            <person name="Nagy L.G."/>
        </authorList>
    </citation>
    <scope>NUCLEOTIDE SEQUENCE [LARGE SCALE GENOMIC DNA]</scope>
    <source>
        <strain evidence="4">28-4</strain>
    </source>
</reference>
<organism evidence="3 4">
    <name type="scientific">Armillaria solidipes</name>
    <dbReference type="NCBI Taxonomy" id="1076256"/>
    <lineage>
        <taxon>Eukaryota</taxon>
        <taxon>Fungi</taxon>
        <taxon>Dikarya</taxon>
        <taxon>Basidiomycota</taxon>
        <taxon>Agaricomycotina</taxon>
        <taxon>Agaricomycetes</taxon>
        <taxon>Agaricomycetidae</taxon>
        <taxon>Agaricales</taxon>
        <taxon>Marasmiineae</taxon>
        <taxon>Physalacriaceae</taxon>
        <taxon>Armillaria</taxon>
    </lineage>
</organism>
<evidence type="ECO:0000313" key="4">
    <source>
        <dbReference type="Proteomes" id="UP000218334"/>
    </source>
</evidence>
<evidence type="ECO:0000313" key="3">
    <source>
        <dbReference type="EMBL" id="PBK65101.1"/>
    </source>
</evidence>
<gene>
    <name evidence="3" type="ORF">ARMSODRAFT_1022526</name>
</gene>
<keyword evidence="2" id="KW-1133">Transmembrane helix</keyword>
<protein>
    <submittedName>
        <fullName evidence="3">Uncharacterized protein</fullName>
    </submittedName>
</protein>
<proteinExistence type="predicted"/>
<accession>A0A2H3B2K8</accession>
<feature type="transmembrane region" description="Helical" evidence="2">
    <location>
        <begin position="69"/>
        <end position="92"/>
    </location>
</feature>
<dbReference type="AlphaFoldDB" id="A0A2H3B2K8"/>